<evidence type="ECO:0000313" key="3">
    <source>
        <dbReference type="Proteomes" id="UP000199125"/>
    </source>
</evidence>
<sequence>MAQITNLNRFRKDRARADKRRQGDENAAKFGRSKAERAQAESEAARAARALDQHRRESGGGDDA</sequence>
<dbReference type="AlphaFoldDB" id="A0A1H6L9Q1"/>
<keyword evidence="3" id="KW-1185">Reference proteome</keyword>
<protein>
    <recommendedName>
        <fullName evidence="4">DUF4169 domain-containing protein</fullName>
    </recommendedName>
</protein>
<dbReference type="STRING" id="65735.SAMN04488075_1303"/>
<gene>
    <name evidence="2" type="ORF">SAMN04488075_1303</name>
</gene>
<dbReference type="EMBL" id="FNXG01000002">
    <property type="protein sequence ID" value="SEH82893.1"/>
    <property type="molecule type" value="Genomic_DNA"/>
</dbReference>
<accession>A0A1H6L9Q1</accession>
<dbReference type="Proteomes" id="UP000199125">
    <property type="component" value="Unassembled WGS sequence"/>
</dbReference>
<dbReference type="Pfam" id="PF13770">
    <property type="entry name" value="DUF4169"/>
    <property type="match status" value="1"/>
</dbReference>
<name>A0A1H6L9Q1_9RHOB</name>
<feature type="region of interest" description="Disordered" evidence="1">
    <location>
        <begin position="1"/>
        <end position="64"/>
    </location>
</feature>
<evidence type="ECO:0000313" key="2">
    <source>
        <dbReference type="EMBL" id="SEH82893.1"/>
    </source>
</evidence>
<evidence type="ECO:0008006" key="4">
    <source>
        <dbReference type="Google" id="ProtNLM"/>
    </source>
</evidence>
<dbReference type="RefSeq" id="WP_090846561.1">
    <property type="nucleotide sequence ID" value="NZ_FNXG01000002.1"/>
</dbReference>
<organism evidence="2 3">
    <name type="scientific">Paracoccus alkenifer</name>
    <dbReference type="NCBI Taxonomy" id="65735"/>
    <lineage>
        <taxon>Bacteria</taxon>
        <taxon>Pseudomonadati</taxon>
        <taxon>Pseudomonadota</taxon>
        <taxon>Alphaproteobacteria</taxon>
        <taxon>Rhodobacterales</taxon>
        <taxon>Paracoccaceae</taxon>
        <taxon>Paracoccus</taxon>
    </lineage>
</organism>
<reference evidence="3" key="1">
    <citation type="submission" date="2016-10" db="EMBL/GenBank/DDBJ databases">
        <authorList>
            <person name="Varghese N."/>
            <person name="Submissions S."/>
        </authorList>
    </citation>
    <scope>NUCLEOTIDE SEQUENCE [LARGE SCALE GENOMIC DNA]</scope>
    <source>
        <strain evidence="3">DSM 11593</strain>
    </source>
</reference>
<feature type="compositionally biased region" description="Basic residues" evidence="1">
    <location>
        <begin position="9"/>
        <end position="19"/>
    </location>
</feature>
<dbReference type="InterPro" id="IPR025227">
    <property type="entry name" value="DUF4169"/>
</dbReference>
<evidence type="ECO:0000256" key="1">
    <source>
        <dbReference type="SAM" id="MobiDB-lite"/>
    </source>
</evidence>
<feature type="compositionally biased region" description="Basic and acidic residues" evidence="1">
    <location>
        <begin position="20"/>
        <end position="64"/>
    </location>
</feature>
<proteinExistence type="predicted"/>